<evidence type="ECO:0000313" key="1">
    <source>
        <dbReference type="EMBL" id="KAK7266659.1"/>
    </source>
</evidence>
<keyword evidence="2" id="KW-1185">Reference proteome</keyword>
<dbReference type="EMBL" id="JAYWIO010000004">
    <property type="protein sequence ID" value="KAK7266659.1"/>
    <property type="molecule type" value="Genomic_DNA"/>
</dbReference>
<accession>A0AAN9F119</accession>
<evidence type="ECO:0000313" key="2">
    <source>
        <dbReference type="Proteomes" id="UP001372338"/>
    </source>
</evidence>
<protein>
    <submittedName>
        <fullName evidence="1">Uncharacterized protein</fullName>
    </submittedName>
</protein>
<name>A0AAN9F119_CROPI</name>
<gene>
    <name evidence="1" type="ORF">RIF29_19309</name>
</gene>
<dbReference type="AlphaFoldDB" id="A0AAN9F119"/>
<reference evidence="1 2" key="1">
    <citation type="submission" date="2024-01" db="EMBL/GenBank/DDBJ databases">
        <title>The genomes of 5 underutilized Papilionoideae crops provide insights into root nodulation and disease resistanc.</title>
        <authorList>
            <person name="Yuan L."/>
        </authorList>
    </citation>
    <scope>NUCLEOTIDE SEQUENCE [LARGE SCALE GENOMIC DNA]</scope>
    <source>
        <strain evidence="1">ZHUSHIDOU_FW_LH</strain>
        <tissue evidence="1">Leaf</tissue>
    </source>
</reference>
<dbReference type="Proteomes" id="UP001372338">
    <property type="component" value="Unassembled WGS sequence"/>
</dbReference>
<organism evidence="1 2">
    <name type="scientific">Crotalaria pallida</name>
    <name type="common">Smooth rattlebox</name>
    <name type="synonym">Crotalaria striata</name>
    <dbReference type="NCBI Taxonomy" id="3830"/>
    <lineage>
        <taxon>Eukaryota</taxon>
        <taxon>Viridiplantae</taxon>
        <taxon>Streptophyta</taxon>
        <taxon>Embryophyta</taxon>
        <taxon>Tracheophyta</taxon>
        <taxon>Spermatophyta</taxon>
        <taxon>Magnoliopsida</taxon>
        <taxon>eudicotyledons</taxon>
        <taxon>Gunneridae</taxon>
        <taxon>Pentapetalae</taxon>
        <taxon>rosids</taxon>
        <taxon>fabids</taxon>
        <taxon>Fabales</taxon>
        <taxon>Fabaceae</taxon>
        <taxon>Papilionoideae</taxon>
        <taxon>50 kb inversion clade</taxon>
        <taxon>genistoids sensu lato</taxon>
        <taxon>core genistoids</taxon>
        <taxon>Crotalarieae</taxon>
        <taxon>Crotalaria</taxon>
    </lineage>
</organism>
<sequence>MSELCLFDQKEYTSAGASSIARGNETMGATGGTGEIAAARAEKAERTVAASVEVSTGLLEAGGWKVDSWVLRETKYSTMWSKPRVVDFNEGGVSLLSVGGSSSSTPSAFVTSKGGRGMILPTTLH</sequence>
<comment type="caution">
    <text evidence="1">The sequence shown here is derived from an EMBL/GenBank/DDBJ whole genome shotgun (WGS) entry which is preliminary data.</text>
</comment>
<proteinExistence type="predicted"/>